<dbReference type="InterPro" id="IPR036028">
    <property type="entry name" value="SH3-like_dom_sf"/>
</dbReference>
<evidence type="ECO:0000256" key="5">
    <source>
        <dbReference type="PROSITE-ProRule" id="PRU00221"/>
    </source>
</evidence>
<dbReference type="PROSITE" id="PS00678">
    <property type="entry name" value="WD_REPEATS_1"/>
    <property type="match status" value="1"/>
</dbReference>
<feature type="compositionally biased region" description="Polar residues" evidence="6">
    <location>
        <begin position="82"/>
        <end position="97"/>
    </location>
</feature>
<feature type="region of interest" description="Disordered" evidence="6">
    <location>
        <begin position="1034"/>
        <end position="1065"/>
    </location>
</feature>
<evidence type="ECO:0000313" key="8">
    <source>
        <dbReference type="EMBL" id="CAK8690839.1"/>
    </source>
</evidence>
<dbReference type="Pfam" id="PF00400">
    <property type="entry name" value="WD40"/>
    <property type="match status" value="3"/>
</dbReference>
<evidence type="ECO:0000259" key="7">
    <source>
        <dbReference type="PROSITE" id="PS50002"/>
    </source>
</evidence>
<proteinExistence type="predicted"/>
<reference evidence="8 9" key="1">
    <citation type="submission" date="2024-02" db="EMBL/GenBank/DDBJ databases">
        <authorList>
            <person name="Daric V."/>
            <person name="Darras S."/>
        </authorList>
    </citation>
    <scope>NUCLEOTIDE SEQUENCE [LARGE SCALE GENOMIC DNA]</scope>
</reference>
<feature type="compositionally biased region" description="Basic residues" evidence="6">
    <location>
        <begin position="1190"/>
        <end position="1201"/>
    </location>
</feature>
<keyword evidence="2 5" id="KW-0853">WD repeat</keyword>
<feature type="compositionally biased region" description="Polar residues" evidence="6">
    <location>
        <begin position="1127"/>
        <end position="1154"/>
    </location>
</feature>
<evidence type="ECO:0000256" key="3">
    <source>
        <dbReference type="ARBA" id="ARBA00022737"/>
    </source>
</evidence>
<feature type="repeat" description="WD" evidence="5">
    <location>
        <begin position="524"/>
        <end position="566"/>
    </location>
</feature>
<dbReference type="SUPFAM" id="SSF50044">
    <property type="entry name" value="SH3-domain"/>
    <property type="match status" value="1"/>
</dbReference>
<dbReference type="SUPFAM" id="SSF50978">
    <property type="entry name" value="WD40 repeat-like"/>
    <property type="match status" value="1"/>
</dbReference>
<feature type="region of interest" description="Disordered" evidence="6">
    <location>
        <begin position="834"/>
        <end position="858"/>
    </location>
</feature>
<feature type="region of interest" description="Disordered" evidence="6">
    <location>
        <begin position="1080"/>
        <end position="1246"/>
    </location>
</feature>
<feature type="repeat" description="WD" evidence="5">
    <location>
        <begin position="482"/>
        <end position="523"/>
    </location>
</feature>
<dbReference type="CDD" id="cd00200">
    <property type="entry name" value="WD40"/>
    <property type="match status" value="1"/>
</dbReference>
<dbReference type="InterPro" id="IPR036322">
    <property type="entry name" value="WD40_repeat_dom_sf"/>
</dbReference>
<dbReference type="PANTHER" id="PTHR44499">
    <property type="entry name" value="JOUBERIN"/>
    <property type="match status" value="1"/>
</dbReference>
<dbReference type="Gene3D" id="2.130.10.10">
    <property type="entry name" value="YVTN repeat-like/Quinoprotein amine dehydrogenase"/>
    <property type="match status" value="1"/>
</dbReference>
<name>A0ABP0GJL1_CLALP</name>
<comment type="caution">
    <text evidence="8">The sequence shown here is derived from an EMBL/GenBank/DDBJ whole genome shotgun (WGS) entry which is preliminary data.</text>
</comment>
<keyword evidence="1 4" id="KW-0728">SH3 domain</keyword>
<evidence type="ECO:0000256" key="2">
    <source>
        <dbReference type="ARBA" id="ARBA00022574"/>
    </source>
</evidence>
<dbReference type="PRINTS" id="PR00452">
    <property type="entry name" value="SH3DOMAIN"/>
</dbReference>
<feature type="compositionally biased region" description="Basic and acidic residues" evidence="6">
    <location>
        <begin position="772"/>
        <end position="787"/>
    </location>
</feature>
<evidence type="ECO:0000256" key="4">
    <source>
        <dbReference type="PROSITE-ProRule" id="PRU00192"/>
    </source>
</evidence>
<protein>
    <recommendedName>
        <fullName evidence="7">SH3 domain-containing protein</fullName>
    </recommendedName>
</protein>
<feature type="compositionally biased region" description="Basic and acidic residues" evidence="6">
    <location>
        <begin position="1202"/>
        <end position="1229"/>
    </location>
</feature>
<dbReference type="EMBL" id="CAWYQH010000119">
    <property type="protein sequence ID" value="CAK8690839.1"/>
    <property type="molecule type" value="Genomic_DNA"/>
</dbReference>
<feature type="region of interest" description="Disordered" evidence="6">
    <location>
        <begin position="767"/>
        <end position="787"/>
    </location>
</feature>
<dbReference type="InterPro" id="IPR019775">
    <property type="entry name" value="WD40_repeat_CS"/>
</dbReference>
<dbReference type="PANTHER" id="PTHR44499:SF1">
    <property type="entry name" value="JOUBERIN"/>
    <property type="match status" value="1"/>
</dbReference>
<keyword evidence="3" id="KW-0677">Repeat</keyword>
<feature type="compositionally biased region" description="Low complexity" evidence="6">
    <location>
        <begin position="1110"/>
        <end position="1125"/>
    </location>
</feature>
<dbReference type="PROSITE" id="PS50294">
    <property type="entry name" value="WD_REPEATS_REGION"/>
    <property type="match status" value="2"/>
</dbReference>
<sequence length="1354" mass="150529">MEERQQEDASLANAPIEETAWINEVPSTSNEVTEGEYLPSTSNHPPQQDEETKSTKEIFSSTPDDPNITPVPQPRNIPAPSLSDTVADETTTYTKPSTARRKRRKRGSRKPRHDAEDTVDTTVVDDSIPAPSTPPAFEEEALAPRDNVPEDNGLVLGVTIHHTDHLQADLKYMTHPVVRVSIVDGSTGSYLPKTTRSRRVTSYYETENVTTVLPIMTQPFDFRANQSVLPRWEENLIFNESFQSMVRLKNLQDLSADPEAPPIDLNIKAPSPILFFVVRDFVSMAKANNKRRGRDDTEQGWHNIAWAFLKLVGANEKPNIGHRVRLQLYYPPRHSTLTHTDSQSEPAYFWWREHVRQTYPSTLYVTLKAVNRPGEMHPACRSMFATQPEIGVQSYNQLHQSLEFADQSIAVDKEEKPRWSRLPGQTCKVPNVVSSRLWSGTDGAFTIRFSNGGTRLAVACKYSSSYPILLYGIPHGEEMGALNGHQQLVYDIHWSNNDEKVVSSSGDGTAQVWDLSDKSKSTHTLPHPAYVYTAAFHPSAQYLIATGGYDSVIRVWSIATSTAQMLQELVGHRSFINSLAFDFSSLNLYSVDSSGLIVSWNCHSHERPKKNIRTTWSLKNKFDERELKDICINSVQVHPGNNKLLLHCRDSTVRMFDVRIHTLVSYNGAVNHRQLIRSTLTPCGSFVVSGSEDGCAYVWNADSGDQVAIYNELGYSRPVRDIAFHPHDHVVAFCSFHPNMPVLVFKYDKDATSVSGGVISVVGSTPAPASKAEIDQADSHRLTDTSRPGLKVERIRRHLDSVLPEREMSAPDQWQQARKMMPLSMAVRAFADGKKAEGSLPPRDSPRGKMATPGMRNQYLPSSRYDQYGSYGPNNTLSTWGSTFDSTHASILEPSYMSPHASPETRLMAQHLAANQRRVDDNTQGWRPTFAAVGGSPYRSELNSSMGPDVSFAIDEEGKKVLQVTSTPGSKPQHTVVALYDYQANRSDELTMMRGDVIKVLYKDSATWWFGEQTSDGTQGYFPTNYVQIRGNEVEEEVKPETSPEAMFGVPSDRPDSAESEKEKSVHALKMLSGKVHFYSQSESDGDEEKLASISVSSRQRRRSQRTEKSAPSTPSTSTQATPVPRSRSTLNNTSSKPPRQLSPTTGDSPSTRALPTLPSPRNKKTKSTPIPVDETVIEREAAIVEVTPKPRKTKPKKSKDRSKSKTTGDSKKKVVVKDVEESLNHDDTTIVAQQPQEEQSDLFPTRPRFGVLKAVQAKMAENDSSFSRTVLGGSEYPSVSRVSTLAPILTSTATKSKKSRSRANRSTSRGRMPKVLVTQPSQDSDDGIPMLELDDGTTESGVQNLAYDGTSEV</sequence>
<feature type="repeat" description="WD" evidence="5">
    <location>
        <begin position="680"/>
        <end position="709"/>
    </location>
</feature>
<dbReference type="SMART" id="SM00320">
    <property type="entry name" value="WD40"/>
    <property type="match status" value="6"/>
</dbReference>
<keyword evidence="9" id="KW-1185">Reference proteome</keyword>
<feature type="region of interest" description="Disordered" evidence="6">
    <location>
        <begin position="1290"/>
        <end position="1354"/>
    </location>
</feature>
<dbReference type="InterPro" id="IPR001452">
    <property type="entry name" value="SH3_domain"/>
</dbReference>
<dbReference type="SMART" id="SM00326">
    <property type="entry name" value="SH3"/>
    <property type="match status" value="1"/>
</dbReference>
<evidence type="ECO:0000256" key="6">
    <source>
        <dbReference type="SAM" id="MobiDB-lite"/>
    </source>
</evidence>
<feature type="region of interest" description="Disordered" evidence="6">
    <location>
        <begin position="1"/>
        <end position="139"/>
    </location>
</feature>
<dbReference type="InterPro" id="IPR015943">
    <property type="entry name" value="WD40/YVTN_repeat-like_dom_sf"/>
</dbReference>
<dbReference type="PROSITE" id="PS50002">
    <property type="entry name" value="SH3"/>
    <property type="match status" value="1"/>
</dbReference>
<dbReference type="Gene3D" id="2.30.30.40">
    <property type="entry name" value="SH3 Domains"/>
    <property type="match status" value="1"/>
</dbReference>
<feature type="domain" description="SH3" evidence="7">
    <location>
        <begin position="971"/>
        <end position="1032"/>
    </location>
</feature>
<feature type="compositionally biased region" description="Basic and acidic residues" evidence="6">
    <location>
        <begin position="1053"/>
        <end position="1065"/>
    </location>
</feature>
<accession>A0ABP0GJL1</accession>
<organism evidence="8 9">
    <name type="scientific">Clavelina lepadiformis</name>
    <name type="common">Light-bulb sea squirt</name>
    <name type="synonym">Ascidia lepadiformis</name>
    <dbReference type="NCBI Taxonomy" id="159417"/>
    <lineage>
        <taxon>Eukaryota</taxon>
        <taxon>Metazoa</taxon>
        <taxon>Chordata</taxon>
        <taxon>Tunicata</taxon>
        <taxon>Ascidiacea</taxon>
        <taxon>Aplousobranchia</taxon>
        <taxon>Clavelinidae</taxon>
        <taxon>Clavelina</taxon>
    </lineage>
</organism>
<gene>
    <name evidence="8" type="ORF">CVLEPA_LOCUS23400</name>
</gene>
<dbReference type="InterPro" id="IPR001680">
    <property type="entry name" value="WD40_rpt"/>
</dbReference>
<dbReference type="Pfam" id="PF00018">
    <property type="entry name" value="SH3_1"/>
    <property type="match status" value="1"/>
</dbReference>
<dbReference type="Proteomes" id="UP001642483">
    <property type="component" value="Unassembled WGS sequence"/>
</dbReference>
<evidence type="ECO:0000256" key="1">
    <source>
        <dbReference type="ARBA" id="ARBA00022443"/>
    </source>
</evidence>
<dbReference type="PROSITE" id="PS50082">
    <property type="entry name" value="WD_REPEATS_2"/>
    <property type="match status" value="3"/>
</dbReference>
<dbReference type="InterPro" id="IPR052803">
    <property type="entry name" value="Cilium-Associated_Jouberin"/>
</dbReference>
<feature type="compositionally biased region" description="Basic residues" evidence="6">
    <location>
        <begin position="98"/>
        <end position="112"/>
    </location>
</feature>
<evidence type="ECO:0000313" key="9">
    <source>
        <dbReference type="Proteomes" id="UP001642483"/>
    </source>
</evidence>